<name>A0ABU0UPU0_9HYPH</name>
<evidence type="ECO:0000313" key="2">
    <source>
        <dbReference type="EMBL" id="MDQ1186994.1"/>
    </source>
</evidence>
<evidence type="ECO:0000256" key="1">
    <source>
        <dbReference type="SAM" id="MobiDB-lite"/>
    </source>
</evidence>
<sequence length="825" mass="89137">MAEVPVKQYFRQAAVPVYQGSVAQRPILQQPLTVKATENDFGAQVGKGMQSLGEGLGKMAEVASKLRDLQADTTAKDSKTAFERAKLALEHGENGYLNTSGQGAVEGYPGYEDALAKLQKTFEPKDPLAAGRYEAMVAPVVTTSLEAAIKHKAQGQKEWVGKAAEGRLSLAKDQAIAGYNKPEQITSAVASGVTEIHNLGKLNGWAPEVIVAKAMDFITGLHTGVAMTMAGKPGGATAAMEYLKANSAQVDPKARADLETKIRPLAIDEKGKQIALEIVSEKRTPPGATDDLVTGAVDKTPSSKAETGAGKDAGTRGGVNAAQNPTADVDKDTVVGTDRNSSNLDGVGDAKAQPAQTSTGGVNGAAEEEPQRGGPTRAKAFLVSISAKPDLPGDALPLDNALAENTKALIEDAPENIRKGLGVSFVDPKSRASVASASSVSSGRSIQLTYEGRPLDQAPAQVLDWLHENAEKYHLRFLFSLGVSTDPALFGREGSVIVSAYDGVAARTSMISEAEAISRINQIADADLRAASQRHLAEEISSASQAEIAEAKKASDRIWTLMQNGTPLSQIPVELKIAIGEPKLSALMEYEAKADELKTDPVLYSKLSTYSRLEPVAFAKLDLTSPDFINRLSRSSWKELQDRKNAILADDAQAERDGTIFKEANEQAKQALSAAGLTIDAVSRRGTRDMQAEARREMQERILFFQQELQVRIQEFRSQNNGRRPDYVEMDKIISHLLVPIVITTKSGFGWFTHNDNGHFLFEANRRKADSTFEISVAFDDIPHDVRETIRSQLRYERMPSSGSVRPPEPTEEEIVREYIKFVSR</sequence>
<protein>
    <submittedName>
        <fullName evidence="2">Uncharacterized protein</fullName>
    </submittedName>
</protein>
<dbReference type="Proteomes" id="UP001224781">
    <property type="component" value="Unassembled WGS sequence"/>
</dbReference>
<gene>
    <name evidence="2" type="ORF">QE408_004137</name>
</gene>
<feature type="region of interest" description="Disordered" evidence="1">
    <location>
        <begin position="281"/>
        <end position="374"/>
    </location>
</feature>
<evidence type="ECO:0000313" key="3">
    <source>
        <dbReference type="Proteomes" id="UP001224781"/>
    </source>
</evidence>
<reference evidence="2 3" key="1">
    <citation type="submission" date="2023-07" db="EMBL/GenBank/DDBJ databases">
        <title>Functional and genomic diversity of the sorghum phyllosphere microbiome.</title>
        <authorList>
            <person name="Shade A."/>
        </authorList>
    </citation>
    <scope>NUCLEOTIDE SEQUENCE [LARGE SCALE GENOMIC DNA]</scope>
    <source>
        <strain evidence="2 3">SORGH_AS_1126</strain>
    </source>
</reference>
<proteinExistence type="predicted"/>
<accession>A0ABU0UPU0</accession>
<keyword evidence="3" id="KW-1185">Reference proteome</keyword>
<dbReference type="EMBL" id="JAUTBL010000002">
    <property type="protein sequence ID" value="MDQ1186994.1"/>
    <property type="molecule type" value="Genomic_DNA"/>
</dbReference>
<organism evidence="2 3">
    <name type="scientific">Agrobacterium larrymoorei</name>
    <dbReference type="NCBI Taxonomy" id="160699"/>
    <lineage>
        <taxon>Bacteria</taxon>
        <taxon>Pseudomonadati</taxon>
        <taxon>Pseudomonadota</taxon>
        <taxon>Alphaproteobacteria</taxon>
        <taxon>Hyphomicrobiales</taxon>
        <taxon>Rhizobiaceae</taxon>
        <taxon>Rhizobium/Agrobacterium group</taxon>
        <taxon>Agrobacterium</taxon>
    </lineage>
</organism>
<comment type="caution">
    <text evidence="2">The sequence shown here is derived from an EMBL/GenBank/DDBJ whole genome shotgun (WGS) entry which is preliminary data.</text>
</comment>